<evidence type="ECO:0000313" key="11">
    <source>
        <dbReference type="Proteomes" id="UP000249396"/>
    </source>
</evidence>
<feature type="region of interest" description="N-terminal hotdog fold" evidence="6">
    <location>
        <begin position="933"/>
        <end position="1075"/>
    </location>
</feature>
<feature type="domain" description="PKS/mFAS DH" evidence="9">
    <location>
        <begin position="933"/>
        <end position="1231"/>
    </location>
</feature>
<evidence type="ECO:0000256" key="2">
    <source>
        <dbReference type="ARBA" id="ARBA00022450"/>
    </source>
</evidence>
<feature type="region of interest" description="C-terminal hotdog fold" evidence="6">
    <location>
        <begin position="1090"/>
        <end position="1231"/>
    </location>
</feature>
<evidence type="ECO:0000259" key="7">
    <source>
        <dbReference type="PROSITE" id="PS50075"/>
    </source>
</evidence>
<feature type="active site" description="Proton acceptor; for dehydratase activity" evidence="6">
    <location>
        <position position="965"/>
    </location>
</feature>
<feature type="domain" description="Carrier" evidence="7">
    <location>
        <begin position="1752"/>
        <end position="1829"/>
    </location>
</feature>
<dbReference type="Gene3D" id="3.10.129.110">
    <property type="entry name" value="Polyketide synthase dehydratase"/>
    <property type="match status" value="1"/>
</dbReference>
<dbReference type="GO" id="GO:0071770">
    <property type="term" value="P:DIM/DIP cell wall layer assembly"/>
    <property type="evidence" value="ECO:0007669"/>
    <property type="project" value="TreeGrafter"/>
</dbReference>
<dbReference type="SMART" id="SM00825">
    <property type="entry name" value="PKS_KS"/>
    <property type="match status" value="1"/>
</dbReference>
<keyword evidence="3" id="KW-0597">Phosphoprotein</keyword>
<dbReference type="InterPro" id="IPR049900">
    <property type="entry name" value="PKS_mFAS_DH"/>
</dbReference>
<dbReference type="InterPro" id="IPR020806">
    <property type="entry name" value="PKS_PP-bd"/>
</dbReference>
<name>A0A2W4RPL6_9GAMM</name>
<dbReference type="SMART" id="SM00822">
    <property type="entry name" value="PKS_KR"/>
    <property type="match status" value="1"/>
</dbReference>
<dbReference type="SMART" id="SM00823">
    <property type="entry name" value="PKS_PP"/>
    <property type="match status" value="1"/>
</dbReference>
<dbReference type="Pfam" id="PF00698">
    <property type="entry name" value="Acyl_transf_1"/>
    <property type="match status" value="1"/>
</dbReference>
<evidence type="ECO:0000256" key="5">
    <source>
        <dbReference type="ARBA" id="ARBA00054155"/>
    </source>
</evidence>
<dbReference type="SUPFAM" id="SSF53901">
    <property type="entry name" value="Thiolase-like"/>
    <property type="match status" value="1"/>
</dbReference>
<dbReference type="InterPro" id="IPR014030">
    <property type="entry name" value="Ketoacyl_synth_N"/>
</dbReference>
<dbReference type="GO" id="GO:0005886">
    <property type="term" value="C:plasma membrane"/>
    <property type="evidence" value="ECO:0007669"/>
    <property type="project" value="TreeGrafter"/>
</dbReference>
<dbReference type="Gene3D" id="3.40.50.720">
    <property type="entry name" value="NAD(P)-binding Rossmann-like Domain"/>
    <property type="match status" value="1"/>
</dbReference>
<dbReference type="InterPro" id="IPR009081">
    <property type="entry name" value="PP-bd_ACP"/>
</dbReference>
<dbReference type="CDD" id="cd08955">
    <property type="entry name" value="KR_2_FAS_SDR_x"/>
    <property type="match status" value="1"/>
</dbReference>
<dbReference type="Gene3D" id="3.30.70.3290">
    <property type="match status" value="1"/>
</dbReference>
<dbReference type="InterPro" id="IPR013968">
    <property type="entry name" value="PKS_KR"/>
</dbReference>
<dbReference type="GO" id="GO:0005737">
    <property type="term" value="C:cytoplasm"/>
    <property type="evidence" value="ECO:0007669"/>
    <property type="project" value="TreeGrafter"/>
</dbReference>
<dbReference type="InterPro" id="IPR042104">
    <property type="entry name" value="PKS_dehydratase_sf"/>
</dbReference>
<dbReference type="InterPro" id="IPR020807">
    <property type="entry name" value="PKS_DH"/>
</dbReference>
<gene>
    <name evidence="10" type="ORF">DM484_07815</name>
</gene>
<dbReference type="InterPro" id="IPR006162">
    <property type="entry name" value="Ppantetheine_attach_site"/>
</dbReference>
<feature type="domain" description="Ketosynthase family 3 (KS3)" evidence="8">
    <location>
        <begin position="37"/>
        <end position="458"/>
    </location>
</feature>
<reference evidence="10 11" key="1">
    <citation type="journal article" date="2018" name="Aquat. Microb. Ecol.">
        <title>Gammaproteobacterial methanotrophs dominate.</title>
        <authorList>
            <person name="Rissanen A.J."/>
            <person name="Saarenheimo J."/>
            <person name="Tiirola M."/>
            <person name="Peura S."/>
            <person name="Aalto S.L."/>
            <person name="Karvinen A."/>
            <person name="Nykanen H."/>
        </authorList>
    </citation>
    <scope>NUCLEOTIDE SEQUENCE [LARGE SCALE GENOMIC DNA]</scope>
    <source>
        <strain evidence="10">AMbin10</strain>
    </source>
</reference>
<dbReference type="PANTHER" id="PTHR43775:SF37">
    <property type="entry name" value="SI:DKEY-61P9.11"/>
    <property type="match status" value="1"/>
</dbReference>
<evidence type="ECO:0000256" key="6">
    <source>
        <dbReference type="PROSITE-ProRule" id="PRU01363"/>
    </source>
</evidence>
<dbReference type="PROSITE" id="PS50075">
    <property type="entry name" value="CARRIER"/>
    <property type="match status" value="1"/>
</dbReference>
<evidence type="ECO:0000313" key="10">
    <source>
        <dbReference type="EMBL" id="PZN81688.1"/>
    </source>
</evidence>
<dbReference type="InterPro" id="IPR001227">
    <property type="entry name" value="Ac_transferase_dom_sf"/>
</dbReference>
<dbReference type="InterPro" id="IPR036291">
    <property type="entry name" value="NAD(P)-bd_dom_sf"/>
</dbReference>
<dbReference type="CDD" id="cd00833">
    <property type="entry name" value="PKS"/>
    <property type="match status" value="1"/>
</dbReference>
<dbReference type="Proteomes" id="UP000249396">
    <property type="component" value="Unassembled WGS sequence"/>
</dbReference>
<dbReference type="Gene3D" id="1.10.1200.10">
    <property type="entry name" value="ACP-like"/>
    <property type="match status" value="1"/>
</dbReference>
<feature type="active site" description="Proton donor; for dehydratase activity" evidence="6">
    <location>
        <position position="1151"/>
    </location>
</feature>
<dbReference type="Pfam" id="PF14765">
    <property type="entry name" value="PS-DH"/>
    <property type="match status" value="1"/>
</dbReference>
<dbReference type="InterPro" id="IPR016035">
    <property type="entry name" value="Acyl_Trfase/lysoPLipase"/>
</dbReference>
<dbReference type="SMART" id="SM00826">
    <property type="entry name" value="PKS_DH"/>
    <property type="match status" value="1"/>
</dbReference>
<dbReference type="InterPro" id="IPR050091">
    <property type="entry name" value="PKS_NRPS_Biosynth_Enz"/>
</dbReference>
<keyword evidence="4" id="KW-0808">Transferase</keyword>
<dbReference type="SUPFAM" id="SSF51735">
    <property type="entry name" value="NAD(P)-binding Rossmann-fold domains"/>
    <property type="match status" value="2"/>
</dbReference>
<sequence length="1857" mass="199636">MNDTNLQSSSQRTALLQAYRAIEKLESKLREAQQHQAEPIAIVGMGCRFPGADNPEQFWQMLCAGVDASREHPADRWDMEPYYNPTPGLPGKIYVKRGSYVDNVDLFDAGFFSITSHEADSMDPQQRLLLETSWEALEDANIPADRLRQSRTGVYVGMSNADYAILATDQIGLDQYVGLGVDASALAGRLSYLLGLQGPSMTIATVCSSSLVAIHLACQALNAKECDLALVGGVHLNLTPHSTMYVSLVQAVSPDGRCKTFDAKADGYGRGEGCGMVVLKRLSQAKADADLIYAVIRGSAVNHDGPSGGLTVPSGPAQEAVLRQALAAAQVAPGTIQYVEAHGTGTPLGDPIEVRALGRVLGQGRASDRPLILGSVKTNIGHLEAASGVAGLMKVALGLHNGMIPPHLHFQQPSQHIDWANLPVTVPTSCTPWLSGPRLAGVSSFGMTGTNAHVVLGEVPTGVDEGGPPDQSEEPHFLALSAKTPAALQELAQRYASYLTAHPNPSLADVCFTANTGRVHHAHRLGAVALSAQSMAQKLAAFSIGAAEVVASGQKSQWNTQPLAFLFTGQGSQYADMGRRLYETQPVFRQALDRCGEILEPLLGQPLLKVVFGEGRDSSVLVETFYAQPALFALQYALAQVWLSWGIQPEIMMGHSVGEYAAACLADVFSLEDGLKLIASRGRLMQALPQGGMMAAVAADEQRVVAAIAPFLGEVAIAAVNGPQNIVISGNAARVQALSADFEAVGIKTTRLAVSHAFHSPLMEPMLAEFAEMALSLKYAVPNRKIISNLTGQLAGAEIATPGYWVNHVRQPVLFAAGMHSLNQQNIAIFVEIGPKPTLLGMGRQCLENEVKSTLWLPSLRQGQDDGQVLLNSLSELYVRGADINWTGFAQAAETNQQRHKLRLPTYPFQHRRYWLPPLTGQIRPQAGFAPLRPLIDRMVRSPLLAETLFETELSLHTHPFLADHQIRGQIVIPAAGHLALVLSAIELAFDATACHLEDVVFSEALVMPIPASGGAETVQTALRVQLVFRPEEDTQGQRAFSFKLISLPTVAEMGEVRSMTVHATGCVVLPSRPPAQQQYSVQDWRAACPNPISGEDVYAQVEHSGSHWGPAFRWLETAWWSEHGQTLGQLHKPVNLSDTDGYLLYPGLLDSCFQLVGIRPADTTTSQRTFVPFAVSRFSFHRKPGDGTLWCHAEPAGAQRWNLALVDETGGMVAELSGYEIVEASSAAFANPAAWRDWLYEIDWLPSAHHSRAEAGTSGIWLIFADDDGVGARLAERLEGQGQSCITIEAGQSYQRAADPGAASRVTLNPAEPGDFKRLLRETKAVGRLPCRGIVYLWGVGQTLAKDARWGEVPKQAIHHCQVFVSLAQALAESTPPPRLWLVTRGTQAVAGVGLNAPVAASLWGLGRTLALEHPELNCTCIDLDPVPALAMEEADQLLSELQQYPGETHIAFRQGSRYMARLARHVAKPPSPFLLDSEGSYLITGGLGGLGLHLAGWLAGQGARQMILVGRKPASANALAAIEQLTRQGINVQVMQADVSRADDVARVLAACHQPLRGVIHAAGVIHDGVLAQQTPSQLAQVMAPKVLGAWHLHHLTQGCPLQFMVYFSSMASLLGGLGQGSYAGANTFMDALAHYRRGLGLPSLSINWGSWADVGMAARLSEQHRARLQEQGESLISPGAGLEILAYLLGQDLAQLGVMDINWTRLLAQFSPDGPPALLENFARRQAPSAPSRQPLPQHKAMEVMEPAARHDYLVTHLRELAARSLGRPSAEMDMLTALNLLGLDSLMAIDIRTQVKQAFAVDLPIARLLEGISVMDLASLIDQELGLKVTLAAAPSPAGMVNSPEAELVEGEL</sequence>
<dbReference type="InterPro" id="IPR020841">
    <property type="entry name" value="PKS_Beta-ketoAc_synthase_dom"/>
</dbReference>
<dbReference type="InterPro" id="IPR049552">
    <property type="entry name" value="PKS_DH_N"/>
</dbReference>
<dbReference type="Pfam" id="PF21394">
    <property type="entry name" value="Beta-ketacyl_N"/>
    <property type="match status" value="1"/>
</dbReference>
<dbReference type="Gene3D" id="3.40.366.10">
    <property type="entry name" value="Malonyl-Coenzyme A Acyl Carrier Protein, domain 2"/>
    <property type="match status" value="1"/>
</dbReference>
<dbReference type="SMART" id="SM00827">
    <property type="entry name" value="PKS_AT"/>
    <property type="match status" value="1"/>
</dbReference>
<dbReference type="InterPro" id="IPR014031">
    <property type="entry name" value="Ketoacyl_synth_C"/>
</dbReference>
<organism evidence="10 11">
    <name type="scientific">Candidatus Methylumidiphilus alinenensis</name>
    <dbReference type="NCBI Taxonomy" id="2202197"/>
    <lineage>
        <taxon>Bacteria</taxon>
        <taxon>Pseudomonadati</taxon>
        <taxon>Pseudomonadota</taxon>
        <taxon>Gammaproteobacteria</taxon>
        <taxon>Methylococcales</taxon>
        <taxon>Candidatus Methylumidiphilus</taxon>
    </lineage>
</organism>
<evidence type="ECO:0000256" key="1">
    <source>
        <dbReference type="ARBA" id="ARBA00006484"/>
    </source>
</evidence>
<evidence type="ECO:0000256" key="4">
    <source>
        <dbReference type="ARBA" id="ARBA00022679"/>
    </source>
</evidence>
<dbReference type="GO" id="GO:0004312">
    <property type="term" value="F:fatty acid synthase activity"/>
    <property type="evidence" value="ECO:0007669"/>
    <property type="project" value="TreeGrafter"/>
</dbReference>
<evidence type="ECO:0000256" key="3">
    <source>
        <dbReference type="ARBA" id="ARBA00022553"/>
    </source>
</evidence>
<dbReference type="PROSITE" id="PS52004">
    <property type="entry name" value="KS3_2"/>
    <property type="match status" value="1"/>
</dbReference>
<dbReference type="InterPro" id="IPR016036">
    <property type="entry name" value="Malonyl_transacylase_ACP-bd"/>
</dbReference>
<dbReference type="Pfam" id="PF22621">
    <property type="entry name" value="CurL-like_PKS_C"/>
    <property type="match status" value="1"/>
</dbReference>
<protein>
    <submittedName>
        <fullName evidence="10">Short-chain dehydrogenase</fullName>
    </submittedName>
</protein>
<dbReference type="InterPro" id="IPR016039">
    <property type="entry name" value="Thiolase-like"/>
</dbReference>
<proteinExistence type="inferred from homology"/>
<keyword evidence="2" id="KW-0596">Phosphopantetheine</keyword>
<dbReference type="FunFam" id="3.40.47.10:FF:000019">
    <property type="entry name" value="Polyketide synthase type I"/>
    <property type="match status" value="1"/>
</dbReference>
<dbReference type="Pfam" id="PF02801">
    <property type="entry name" value="Ketoacyl-synt_C"/>
    <property type="match status" value="1"/>
</dbReference>
<dbReference type="SUPFAM" id="SSF55048">
    <property type="entry name" value="Probable ACP-binding domain of malonyl-CoA ACP transacylase"/>
    <property type="match status" value="1"/>
</dbReference>
<dbReference type="GO" id="GO:0006633">
    <property type="term" value="P:fatty acid biosynthetic process"/>
    <property type="evidence" value="ECO:0007669"/>
    <property type="project" value="TreeGrafter"/>
</dbReference>
<dbReference type="InterPro" id="IPR057326">
    <property type="entry name" value="KR_dom"/>
</dbReference>
<dbReference type="InterPro" id="IPR036736">
    <property type="entry name" value="ACP-like_sf"/>
</dbReference>
<dbReference type="InterPro" id="IPR049490">
    <property type="entry name" value="C883_1060-like_KR_N"/>
</dbReference>
<dbReference type="PROSITE" id="PS52019">
    <property type="entry name" value="PKS_MFAS_DH"/>
    <property type="match status" value="1"/>
</dbReference>
<dbReference type="Pfam" id="PF21089">
    <property type="entry name" value="PKS_DH_N"/>
    <property type="match status" value="1"/>
</dbReference>
<dbReference type="FunFam" id="3.40.366.10:FF:000002">
    <property type="entry name" value="Probable polyketide synthase 2"/>
    <property type="match status" value="1"/>
</dbReference>
<dbReference type="Pfam" id="PF00550">
    <property type="entry name" value="PP-binding"/>
    <property type="match status" value="1"/>
</dbReference>
<dbReference type="Pfam" id="PF00109">
    <property type="entry name" value="ketoacyl-synt"/>
    <property type="match status" value="1"/>
</dbReference>
<dbReference type="PANTHER" id="PTHR43775">
    <property type="entry name" value="FATTY ACID SYNTHASE"/>
    <property type="match status" value="1"/>
</dbReference>
<dbReference type="SUPFAM" id="SSF52151">
    <property type="entry name" value="FabD/lysophospholipase-like"/>
    <property type="match status" value="1"/>
</dbReference>
<accession>A0A2W4RPL6</accession>
<evidence type="ECO:0000259" key="8">
    <source>
        <dbReference type="PROSITE" id="PS52004"/>
    </source>
</evidence>
<comment type="similarity">
    <text evidence="1">Belongs to the short-chain dehydrogenases/reductases (SDR) family.</text>
</comment>
<dbReference type="InterPro" id="IPR049551">
    <property type="entry name" value="PKS_DH_C"/>
</dbReference>
<dbReference type="GO" id="GO:0031177">
    <property type="term" value="F:phosphopantetheine binding"/>
    <property type="evidence" value="ECO:0007669"/>
    <property type="project" value="InterPro"/>
</dbReference>
<dbReference type="Gene3D" id="3.40.47.10">
    <property type="match status" value="1"/>
</dbReference>
<comment type="function">
    <text evidence="5">Involved in production of the polyketide antibiotic thailandamide.</text>
</comment>
<dbReference type="Pfam" id="PF08659">
    <property type="entry name" value="KR"/>
    <property type="match status" value="1"/>
</dbReference>
<dbReference type="SUPFAM" id="SSF47336">
    <property type="entry name" value="ACP-like"/>
    <property type="match status" value="1"/>
</dbReference>
<dbReference type="EMBL" id="QJPH01000259">
    <property type="protein sequence ID" value="PZN81688.1"/>
    <property type="molecule type" value="Genomic_DNA"/>
</dbReference>
<comment type="caution">
    <text evidence="10">The sequence shown here is derived from an EMBL/GenBank/DDBJ whole genome shotgun (WGS) entry which is preliminary data.</text>
</comment>
<dbReference type="InterPro" id="IPR014043">
    <property type="entry name" value="Acyl_transferase_dom"/>
</dbReference>
<dbReference type="PROSITE" id="PS00012">
    <property type="entry name" value="PHOSPHOPANTETHEINE"/>
    <property type="match status" value="1"/>
</dbReference>
<evidence type="ECO:0000259" key="9">
    <source>
        <dbReference type="PROSITE" id="PS52019"/>
    </source>
</evidence>